<evidence type="ECO:0000313" key="3">
    <source>
        <dbReference type="Proteomes" id="UP000572817"/>
    </source>
</evidence>
<dbReference type="AlphaFoldDB" id="A0A8H4N995"/>
<evidence type="ECO:0000256" key="1">
    <source>
        <dbReference type="SAM" id="MobiDB-lite"/>
    </source>
</evidence>
<accession>A0A8H4N995</accession>
<keyword evidence="3" id="KW-1185">Reference proteome</keyword>
<organism evidence="2 3">
    <name type="scientific">Botryosphaeria dothidea</name>
    <dbReference type="NCBI Taxonomy" id="55169"/>
    <lineage>
        <taxon>Eukaryota</taxon>
        <taxon>Fungi</taxon>
        <taxon>Dikarya</taxon>
        <taxon>Ascomycota</taxon>
        <taxon>Pezizomycotina</taxon>
        <taxon>Dothideomycetes</taxon>
        <taxon>Dothideomycetes incertae sedis</taxon>
        <taxon>Botryosphaeriales</taxon>
        <taxon>Botryosphaeriaceae</taxon>
        <taxon>Botryosphaeria</taxon>
    </lineage>
</organism>
<protein>
    <submittedName>
        <fullName evidence="2">Uncharacterized protein</fullName>
    </submittedName>
</protein>
<sequence length="122" mass="13780">MESWPTSMSAGNMLLPPPVEELNIVPAVRTMQSLRKQERYEEADSFAEAITVRLLNQRVPVILEEAEAVWNGFPKMSSVRLTNVPKEGVPREMVKHAPSKDEDGMRRRDSIDTDDAKTVTMP</sequence>
<feature type="region of interest" description="Disordered" evidence="1">
    <location>
        <begin position="87"/>
        <end position="122"/>
    </location>
</feature>
<dbReference type="EMBL" id="WWBZ02000014">
    <property type="protein sequence ID" value="KAF4310556.1"/>
    <property type="molecule type" value="Genomic_DNA"/>
</dbReference>
<dbReference type="OrthoDB" id="10571834at2759"/>
<comment type="caution">
    <text evidence="2">The sequence shown here is derived from an EMBL/GenBank/DDBJ whole genome shotgun (WGS) entry which is preliminary data.</text>
</comment>
<reference evidence="2" key="1">
    <citation type="submission" date="2020-04" db="EMBL/GenBank/DDBJ databases">
        <title>Genome Assembly and Annotation of Botryosphaeria dothidea sdau 11-99, a Latent Pathogen of Apple Fruit Ring Rot in China.</title>
        <authorList>
            <person name="Yu C."/>
            <person name="Diao Y."/>
            <person name="Lu Q."/>
            <person name="Zhao J."/>
            <person name="Cui S."/>
            <person name="Peng C."/>
            <person name="He B."/>
            <person name="Liu H."/>
        </authorList>
    </citation>
    <scope>NUCLEOTIDE SEQUENCE [LARGE SCALE GENOMIC DNA]</scope>
    <source>
        <strain evidence="2">Sdau11-99</strain>
    </source>
</reference>
<proteinExistence type="predicted"/>
<evidence type="ECO:0000313" key="2">
    <source>
        <dbReference type="EMBL" id="KAF4310556.1"/>
    </source>
</evidence>
<name>A0A8H4N995_9PEZI</name>
<feature type="compositionally biased region" description="Basic and acidic residues" evidence="1">
    <location>
        <begin position="88"/>
        <end position="122"/>
    </location>
</feature>
<dbReference type="Proteomes" id="UP000572817">
    <property type="component" value="Unassembled WGS sequence"/>
</dbReference>
<gene>
    <name evidence="2" type="ORF">GTA08_BOTSDO13954</name>
</gene>